<dbReference type="AlphaFoldDB" id="A0A8H6RPK8"/>
<feature type="region of interest" description="Disordered" evidence="2">
    <location>
        <begin position="353"/>
        <end position="375"/>
    </location>
</feature>
<evidence type="ECO:0000313" key="4">
    <source>
        <dbReference type="EMBL" id="KAF7195660.1"/>
    </source>
</evidence>
<keyword evidence="5" id="KW-1185">Reference proteome</keyword>
<feature type="compositionally biased region" description="Acidic residues" evidence="2">
    <location>
        <begin position="355"/>
        <end position="375"/>
    </location>
</feature>
<protein>
    <submittedName>
        <fullName evidence="4">Cell division cycle protein</fullName>
    </submittedName>
</protein>
<keyword evidence="4" id="KW-0131">Cell cycle</keyword>
<comment type="similarity">
    <text evidence="1">Belongs to the CDC123 family.</text>
</comment>
<sequence>MSFDNEEDNMPALLNGDAAASNMEPTLPFPPVTKSHILNCAYSSWFPKYRAITPKSRVIPLTKPFVDYLRADAIVLPDDEDPPVLSDNDSAYISSSTHDDDEQEEEDEQEDVAAEWRQVHQAIRATIAELGGKVIPKLNWSAPKDATFMNANTMECKKPSDIYLLLKSSDFITHDLEHAFDDCVSESSDEEDMTTDNITYHLALRKSFPSWVPSLEFRCFVRDRKLLCISQRDLNHYDFLFKMQDRIRSIINEFFEVRLRDTFPDKSFVFDCYIPQPYEKAWLVDINPWALRTDPILFSWEELLEMDDPIEPSMDPGMQEEFVRFSIDPAKTRQMLDHIRESNPEAWAALQRTEEDGDQLDEFTEETDSEDDEEADEELYLPELRLVHQGDPEAQFATPQYSAHKMPKDVVEASQNGEGESPSEMPQHATAFEKVDKDPHQSETIPPWIHINENDERAPFIQPAPVVPNTRHYKPPPTKYSPGRKLDSYRDAEPPLLSMPIDVHQTRWIPFMQSGPNPRETRNQGMIMSREWMEENVPIVKREWEEEDDLDPMSSNRLKGFKGIMYRGQWIISPERQQKSVEAFWRLLLKNAFVPLVFRLTVLAFCCAALGLGSTIYQSVQQVNKDNDPYNQCAPRASTYMAIIVSTIAVPYISYITWDEYTSKPLGLRSVAAKTLLLLCDLYFIVFSASNLSLAIAALLDDSWACYETGVQVIGDVTLEIPKTCPNNEGICYKQKALSGVLVISLVAWLLCFSISVLRVVEKLRLDY</sequence>
<feature type="region of interest" description="Disordered" evidence="2">
    <location>
        <begin position="79"/>
        <end position="111"/>
    </location>
</feature>
<feature type="transmembrane region" description="Helical" evidence="3">
    <location>
        <begin position="596"/>
        <end position="617"/>
    </location>
</feature>
<keyword evidence="4" id="KW-0132">Cell division</keyword>
<dbReference type="PANTHER" id="PTHR15323:SF6">
    <property type="entry name" value="CELL DIVISION CYCLE PROTEIN 123 HOMOLOG"/>
    <property type="match status" value="1"/>
</dbReference>
<dbReference type="PANTHER" id="PTHR15323">
    <property type="entry name" value="D123 PROTEIN"/>
    <property type="match status" value="1"/>
</dbReference>
<dbReference type="GO" id="GO:0051301">
    <property type="term" value="P:cell division"/>
    <property type="evidence" value="ECO:0007669"/>
    <property type="project" value="UniProtKB-KW"/>
</dbReference>
<evidence type="ECO:0000256" key="1">
    <source>
        <dbReference type="ARBA" id="ARBA00011047"/>
    </source>
</evidence>
<dbReference type="InterPro" id="IPR009772">
    <property type="entry name" value="CDC123"/>
</dbReference>
<keyword evidence="3" id="KW-0812">Transmembrane</keyword>
<dbReference type="EMBL" id="JABCIY010000038">
    <property type="protein sequence ID" value="KAF7195660.1"/>
    <property type="molecule type" value="Genomic_DNA"/>
</dbReference>
<dbReference type="GO" id="GO:0005737">
    <property type="term" value="C:cytoplasm"/>
    <property type="evidence" value="ECO:0007669"/>
    <property type="project" value="TreeGrafter"/>
</dbReference>
<feature type="transmembrane region" description="Helical" evidence="3">
    <location>
        <begin position="676"/>
        <end position="700"/>
    </location>
</feature>
<feature type="compositionally biased region" description="Polar residues" evidence="2">
    <location>
        <begin position="87"/>
        <end position="96"/>
    </location>
</feature>
<name>A0A8H6RPK8_9PEZI</name>
<feature type="compositionally biased region" description="Acidic residues" evidence="2">
    <location>
        <begin position="99"/>
        <end position="111"/>
    </location>
</feature>
<evidence type="ECO:0000256" key="2">
    <source>
        <dbReference type="SAM" id="MobiDB-lite"/>
    </source>
</evidence>
<evidence type="ECO:0000313" key="5">
    <source>
        <dbReference type="Proteomes" id="UP000660729"/>
    </source>
</evidence>
<dbReference type="Pfam" id="PF07065">
    <property type="entry name" value="D123"/>
    <property type="match status" value="1"/>
</dbReference>
<comment type="caution">
    <text evidence="4">The sequence shown here is derived from an EMBL/GenBank/DDBJ whole genome shotgun (WGS) entry which is preliminary data.</text>
</comment>
<feature type="region of interest" description="Disordered" evidence="2">
    <location>
        <begin position="465"/>
        <end position="487"/>
    </location>
</feature>
<dbReference type="OrthoDB" id="2589563at2759"/>
<feature type="transmembrane region" description="Helical" evidence="3">
    <location>
        <begin position="637"/>
        <end position="655"/>
    </location>
</feature>
<evidence type="ECO:0000256" key="3">
    <source>
        <dbReference type="SAM" id="Phobius"/>
    </source>
</evidence>
<gene>
    <name evidence="4" type="ORF">HII31_02978</name>
</gene>
<feature type="transmembrane region" description="Helical" evidence="3">
    <location>
        <begin position="737"/>
        <end position="761"/>
    </location>
</feature>
<reference evidence="4" key="1">
    <citation type="submission" date="2020-04" db="EMBL/GenBank/DDBJ databases">
        <title>Draft genome resource of the tomato pathogen Pseudocercospora fuligena.</title>
        <authorList>
            <person name="Zaccaron A."/>
        </authorList>
    </citation>
    <scope>NUCLEOTIDE SEQUENCE</scope>
    <source>
        <strain evidence="4">PF001</strain>
    </source>
</reference>
<dbReference type="Proteomes" id="UP000660729">
    <property type="component" value="Unassembled WGS sequence"/>
</dbReference>
<organism evidence="4 5">
    <name type="scientific">Pseudocercospora fuligena</name>
    <dbReference type="NCBI Taxonomy" id="685502"/>
    <lineage>
        <taxon>Eukaryota</taxon>
        <taxon>Fungi</taxon>
        <taxon>Dikarya</taxon>
        <taxon>Ascomycota</taxon>
        <taxon>Pezizomycotina</taxon>
        <taxon>Dothideomycetes</taxon>
        <taxon>Dothideomycetidae</taxon>
        <taxon>Mycosphaerellales</taxon>
        <taxon>Mycosphaerellaceae</taxon>
        <taxon>Pseudocercospora</taxon>
    </lineage>
</organism>
<keyword evidence="3" id="KW-0472">Membrane</keyword>
<keyword evidence="3" id="KW-1133">Transmembrane helix</keyword>
<accession>A0A8H6RPK8</accession>
<proteinExistence type="inferred from homology"/>